<dbReference type="SUPFAM" id="SSF51998">
    <property type="entry name" value="PFL-like glycyl radical enzymes"/>
    <property type="match status" value="1"/>
</dbReference>
<organism evidence="1 2">
    <name type="scientific">Candidatus Thiomargarita nelsonii</name>
    <dbReference type="NCBI Taxonomy" id="1003181"/>
    <lineage>
        <taxon>Bacteria</taxon>
        <taxon>Pseudomonadati</taxon>
        <taxon>Pseudomonadota</taxon>
        <taxon>Gammaproteobacteria</taxon>
        <taxon>Thiotrichales</taxon>
        <taxon>Thiotrichaceae</taxon>
        <taxon>Thiomargarita</taxon>
    </lineage>
</organism>
<dbReference type="Pfam" id="PF13597">
    <property type="entry name" value="NRDD"/>
    <property type="match status" value="1"/>
</dbReference>
<evidence type="ECO:0000313" key="1">
    <source>
        <dbReference type="EMBL" id="OAD20853.1"/>
    </source>
</evidence>
<reference evidence="1 2" key="1">
    <citation type="submission" date="2016-05" db="EMBL/GenBank/DDBJ databases">
        <title>Single-cell genome of chain-forming Candidatus Thiomargarita nelsonii and comparison to other large sulfur-oxidizing bacteria.</title>
        <authorList>
            <person name="Winkel M."/>
            <person name="Salman V."/>
            <person name="Woyke T."/>
            <person name="Schulz-Vogt H."/>
            <person name="Richter M."/>
            <person name="Flood B."/>
            <person name="Bailey J."/>
            <person name="Amann R."/>
            <person name="Mussmann M."/>
        </authorList>
    </citation>
    <scope>NUCLEOTIDE SEQUENCE [LARGE SCALE GENOMIC DNA]</scope>
    <source>
        <strain evidence="1 2">THI036</strain>
    </source>
</reference>
<name>A0A176RYI0_9GAMM</name>
<protein>
    <submittedName>
        <fullName evidence="1">Anaerobic ribonucleoside triphosphate reductase</fullName>
    </submittedName>
</protein>
<dbReference type="GO" id="GO:0008998">
    <property type="term" value="F:ribonucleoside-triphosphate reductase (thioredoxin) activity"/>
    <property type="evidence" value="ECO:0007669"/>
    <property type="project" value="InterPro"/>
</dbReference>
<dbReference type="PANTHER" id="PTHR21075">
    <property type="entry name" value="ANAEROBIC RIBONUCLEOSIDE-TRIPHOSPHATE REDUCTASE"/>
    <property type="match status" value="1"/>
</dbReference>
<dbReference type="AlphaFoldDB" id="A0A176RYI0"/>
<dbReference type="Gene3D" id="3.20.70.20">
    <property type="match status" value="1"/>
</dbReference>
<keyword evidence="2" id="KW-1185">Reference proteome</keyword>
<sequence>MTERISSTQACKNLVRRVLENYRVPYITVTPTFSICPVHGYLAGEHEFCPLCDEEMLTKKRQEGVLDD</sequence>
<dbReference type="GO" id="GO:0004748">
    <property type="term" value="F:ribonucleoside-diphosphate reductase activity, thioredoxin disulfide as acceptor"/>
    <property type="evidence" value="ECO:0007669"/>
    <property type="project" value="TreeGrafter"/>
</dbReference>
<dbReference type="GO" id="GO:0009265">
    <property type="term" value="P:2'-deoxyribonucleotide biosynthetic process"/>
    <property type="evidence" value="ECO:0007669"/>
    <property type="project" value="TreeGrafter"/>
</dbReference>
<evidence type="ECO:0000313" key="2">
    <source>
        <dbReference type="Proteomes" id="UP000076962"/>
    </source>
</evidence>
<dbReference type="EMBL" id="LUTY01002057">
    <property type="protein sequence ID" value="OAD20853.1"/>
    <property type="molecule type" value="Genomic_DNA"/>
</dbReference>
<dbReference type="PATRIC" id="fig|1003181.4.peg.4571"/>
<dbReference type="PANTHER" id="PTHR21075:SF0">
    <property type="entry name" value="ANAEROBIC RIBONUCLEOSIDE-TRIPHOSPHATE REDUCTASE"/>
    <property type="match status" value="1"/>
</dbReference>
<comment type="caution">
    <text evidence="1">The sequence shown here is derived from an EMBL/GenBank/DDBJ whole genome shotgun (WGS) entry which is preliminary data.</text>
</comment>
<proteinExistence type="predicted"/>
<accession>A0A176RYI0</accession>
<dbReference type="GO" id="GO:0031250">
    <property type="term" value="C:anaerobic ribonucleoside-triphosphate reductase complex"/>
    <property type="evidence" value="ECO:0007669"/>
    <property type="project" value="TreeGrafter"/>
</dbReference>
<dbReference type="InterPro" id="IPR012833">
    <property type="entry name" value="NrdD"/>
</dbReference>
<dbReference type="GO" id="GO:0006260">
    <property type="term" value="P:DNA replication"/>
    <property type="evidence" value="ECO:0007669"/>
    <property type="project" value="InterPro"/>
</dbReference>
<dbReference type="Proteomes" id="UP000076962">
    <property type="component" value="Unassembled WGS sequence"/>
</dbReference>
<gene>
    <name evidence="1" type="ORF">THIOM_003414</name>
</gene>